<dbReference type="OrthoDB" id="6111221at2759"/>
<proteinExistence type="predicted"/>
<dbReference type="EnsemblMetazoa" id="CLYHEMT019980.1">
    <property type="protein sequence ID" value="CLYHEMP019980.1"/>
    <property type="gene ID" value="CLYHEMG019980"/>
</dbReference>
<protein>
    <submittedName>
        <fullName evidence="1">Uncharacterized protein</fullName>
    </submittedName>
</protein>
<accession>A0A7M5X9F2</accession>
<organism evidence="1 2">
    <name type="scientific">Clytia hemisphaerica</name>
    <dbReference type="NCBI Taxonomy" id="252671"/>
    <lineage>
        <taxon>Eukaryota</taxon>
        <taxon>Metazoa</taxon>
        <taxon>Cnidaria</taxon>
        <taxon>Hydrozoa</taxon>
        <taxon>Hydroidolina</taxon>
        <taxon>Leptothecata</taxon>
        <taxon>Obeliida</taxon>
        <taxon>Clytiidae</taxon>
        <taxon>Clytia</taxon>
    </lineage>
</organism>
<dbReference type="Proteomes" id="UP000594262">
    <property type="component" value="Unplaced"/>
</dbReference>
<evidence type="ECO:0000313" key="2">
    <source>
        <dbReference type="Proteomes" id="UP000594262"/>
    </source>
</evidence>
<keyword evidence="2" id="KW-1185">Reference proteome</keyword>
<evidence type="ECO:0000313" key="1">
    <source>
        <dbReference type="EnsemblMetazoa" id="CLYHEMP019980.1"/>
    </source>
</evidence>
<dbReference type="AlphaFoldDB" id="A0A7M5X9F2"/>
<name>A0A7M5X9F2_9CNID</name>
<sequence length="105" mass="12711">MNNIRELVIKTEQNLDIKKSSTGKQKRDYSDTVKKLAHEMKNQNPFVNDETYKSYESFEYFDDTLLTKQDTTKLLEWTKEKSREFKKRLEIQNKKNTDIHFDIEK</sequence>
<reference evidence="1" key="1">
    <citation type="submission" date="2021-01" db="UniProtKB">
        <authorList>
            <consortium name="EnsemblMetazoa"/>
        </authorList>
    </citation>
    <scope>IDENTIFICATION</scope>
</reference>